<dbReference type="EMBL" id="JANPWB010000002">
    <property type="protein sequence ID" value="KAJ1208482.1"/>
    <property type="molecule type" value="Genomic_DNA"/>
</dbReference>
<protein>
    <submittedName>
        <fullName evidence="1">Uncharacterized protein</fullName>
    </submittedName>
</protein>
<accession>A0AAV7W6M6</accession>
<gene>
    <name evidence="1" type="ORF">NDU88_003867</name>
</gene>
<organism evidence="1 2">
    <name type="scientific">Pleurodeles waltl</name>
    <name type="common">Iberian ribbed newt</name>
    <dbReference type="NCBI Taxonomy" id="8319"/>
    <lineage>
        <taxon>Eukaryota</taxon>
        <taxon>Metazoa</taxon>
        <taxon>Chordata</taxon>
        <taxon>Craniata</taxon>
        <taxon>Vertebrata</taxon>
        <taxon>Euteleostomi</taxon>
        <taxon>Amphibia</taxon>
        <taxon>Batrachia</taxon>
        <taxon>Caudata</taxon>
        <taxon>Salamandroidea</taxon>
        <taxon>Salamandridae</taxon>
        <taxon>Pleurodelinae</taxon>
        <taxon>Pleurodeles</taxon>
    </lineage>
</organism>
<sequence length="68" mass="7402">MSSGGSCLRERELWGCGEAPQRHLSSRGWGDLRGLRSSCCMYKYCGATHDEDPTTDLMPVGPLLPSDA</sequence>
<name>A0AAV7W6M6_PLEWA</name>
<dbReference type="AlphaFoldDB" id="A0AAV7W6M6"/>
<keyword evidence="2" id="KW-1185">Reference proteome</keyword>
<reference evidence="1" key="1">
    <citation type="journal article" date="2022" name="bioRxiv">
        <title>Sequencing and chromosome-scale assembly of the giantPleurodeles waltlgenome.</title>
        <authorList>
            <person name="Brown T."/>
            <person name="Elewa A."/>
            <person name="Iarovenko S."/>
            <person name="Subramanian E."/>
            <person name="Araus A.J."/>
            <person name="Petzold A."/>
            <person name="Susuki M."/>
            <person name="Suzuki K.-i.T."/>
            <person name="Hayashi T."/>
            <person name="Toyoda A."/>
            <person name="Oliveira C."/>
            <person name="Osipova E."/>
            <person name="Leigh N.D."/>
            <person name="Simon A."/>
            <person name="Yun M.H."/>
        </authorList>
    </citation>
    <scope>NUCLEOTIDE SEQUENCE</scope>
    <source>
        <strain evidence="1">20211129_DDA</strain>
        <tissue evidence="1">Liver</tissue>
    </source>
</reference>
<evidence type="ECO:0000313" key="1">
    <source>
        <dbReference type="EMBL" id="KAJ1208482.1"/>
    </source>
</evidence>
<proteinExistence type="predicted"/>
<evidence type="ECO:0000313" key="2">
    <source>
        <dbReference type="Proteomes" id="UP001066276"/>
    </source>
</evidence>
<comment type="caution">
    <text evidence="1">The sequence shown here is derived from an EMBL/GenBank/DDBJ whole genome shotgun (WGS) entry which is preliminary data.</text>
</comment>
<dbReference type="Proteomes" id="UP001066276">
    <property type="component" value="Chromosome 1_2"/>
</dbReference>